<dbReference type="OrthoDB" id="5321581at2"/>
<sequence>MKECILLHKVFYSKSVFILIKDLKNLCQKVEIPLTETLKIRCENRLLTFVDELKCYGLLAEAKRKKSKPLIYDSQTMLGIWNFFKKYYEYLEFKEQLLKDFGIEVDILELEECFAFILEAILQKIKGLNNKNRKESFKCVFLLDRELESENIFRCDDLEISILLIPQVFLVIFEECRVINLLLDQHIITPKMF</sequence>
<dbReference type="EMBL" id="CM000776">
    <property type="protein sequence ID" value="EES89967.1"/>
    <property type="molecule type" value="Genomic_DNA"/>
</dbReference>
<reference evidence="1 2" key="1">
    <citation type="journal article" date="2009" name="J. Bacteriol.">
        <title>Genome sequence of the emerging pathogen Helicobacter canadensis.</title>
        <authorList>
            <person name="Loman N.J."/>
            <person name="Snyder L.A."/>
            <person name="Linton J.D."/>
            <person name="Langdon R."/>
            <person name="Lawson A.J."/>
            <person name="Weinstock G.M."/>
            <person name="Wren B.W."/>
            <person name="Pallen M.J."/>
        </authorList>
    </citation>
    <scope>NUCLEOTIDE SEQUENCE [LARGE SCALE GENOMIC DNA]</scope>
    <source>
        <strain evidence="1 2">MIT 98-5491</strain>
    </source>
</reference>
<dbReference type="STRING" id="537970.HCAN_1258"/>
<evidence type="ECO:0000313" key="1">
    <source>
        <dbReference type="EMBL" id="EES89967.1"/>
    </source>
</evidence>
<evidence type="ECO:0000313" key="2">
    <source>
        <dbReference type="Proteomes" id="UP000007032"/>
    </source>
</evidence>
<proteinExistence type="predicted"/>
<protein>
    <submittedName>
        <fullName evidence="1">Uncharacterized protein</fullName>
    </submittedName>
</protein>
<gene>
    <name evidence="1" type="ORF">HCAN_1258</name>
</gene>
<name>C5ZXU9_9HELI</name>
<keyword evidence="2" id="KW-1185">Reference proteome</keyword>
<accession>C5ZXU9</accession>
<dbReference type="HOGENOM" id="CLU_1407067_0_0_7"/>
<dbReference type="AlphaFoldDB" id="C5ZXU9"/>
<organism evidence="1 2">
    <name type="scientific">Helicobacter canadensis MIT 98-5491</name>
    <dbReference type="NCBI Taxonomy" id="537970"/>
    <lineage>
        <taxon>Bacteria</taxon>
        <taxon>Pseudomonadati</taxon>
        <taxon>Campylobacterota</taxon>
        <taxon>Epsilonproteobacteria</taxon>
        <taxon>Campylobacterales</taxon>
        <taxon>Helicobacteraceae</taxon>
        <taxon>Helicobacter</taxon>
    </lineage>
</organism>
<dbReference type="Proteomes" id="UP000007032">
    <property type="component" value="Chromosome"/>
</dbReference>
<dbReference type="RefSeq" id="WP_006656307.1">
    <property type="nucleotide sequence ID" value="NZ_CM000776.2"/>
</dbReference>